<gene>
    <name evidence="1" type="ORF">OSB1V03_LOCUS10128</name>
</gene>
<proteinExistence type="predicted"/>
<organism evidence="1">
    <name type="scientific">Medioppia subpectinata</name>
    <dbReference type="NCBI Taxonomy" id="1979941"/>
    <lineage>
        <taxon>Eukaryota</taxon>
        <taxon>Metazoa</taxon>
        <taxon>Ecdysozoa</taxon>
        <taxon>Arthropoda</taxon>
        <taxon>Chelicerata</taxon>
        <taxon>Arachnida</taxon>
        <taxon>Acari</taxon>
        <taxon>Acariformes</taxon>
        <taxon>Sarcoptiformes</taxon>
        <taxon>Oribatida</taxon>
        <taxon>Brachypylina</taxon>
        <taxon>Oppioidea</taxon>
        <taxon>Oppiidae</taxon>
        <taxon>Medioppia</taxon>
    </lineage>
</organism>
<evidence type="ECO:0000313" key="2">
    <source>
        <dbReference type="Proteomes" id="UP000759131"/>
    </source>
</evidence>
<sequence>MIVLALITKINGQYGEPFIGAVGQFTIDCKQTNIDVISSPNHRDYEILADYGFQYMCDFTVDTRECEHNPQSSGCDGIEIVWSVMRISENTSMTVRDGYNIYHNVFEIKNAGRIHNGRYTWKFNLKFEMKNVFQGFFDIKVVDLIKTHESCEYEDVCETNICRDNHCYDPNEKTSNFPWLLVGLVSGVVVLYC</sequence>
<evidence type="ECO:0000313" key="1">
    <source>
        <dbReference type="EMBL" id="CAD7629713.1"/>
    </source>
</evidence>
<name>A0A7R9KVB8_9ACAR</name>
<protein>
    <submittedName>
        <fullName evidence="1">Uncharacterized protein</fullName>
    </submittedName>
</protein>
<dbReference type="EMBL" id="OC861813">
    <property type="protein sequence ID" value="CAD7629713.1"/>
    <property type="molecule type" value="Genomic_DNA"/>
</dbReference>
<keyword evidence="2" id="KW-1185">Reference proteome</keyword>
<dbReference type="AlphaFoldDB" id="A0A7R9KVB8"/>
<reference evidence="1" key="1">
    <citation type="submission" date="2020-11" db="EMBL/GenBank/DDBJ databases">
        <authorList>
            <person name="Tran Van P."/>
        </authorList>
    </citation>
    <scope>NUCLEOTIDE SEQUENCE</scope>
</reference>
<dbReference type="Proteomes" id="UP000759131">
    <property type="component" value="Unassembled WGS sequence"/>
</dbReference>
<accession>A0A7R9KVB8</accession>
<dbReference type="OrthoDB" id="10461708at2759"/>
<dbReference type="EMBL" id="CAJPIZ010007238">
    <property type="protein sequence ID" value="CAG2110143.1"/>
    <property type="molecule type" value="Genomic_DNA"/>
</dbReference>